<dbReference type="EMBL" id="CABWJV010000001">
    <property type="protein sequence ID" value="VWQ12031.1"/>
    <property type="molecule type" value="Genomic_DNA"/>
</dbReference>
<keyword evidence="2" id="KW-1185">Reference proteome</keyword>
<comment type="caution">
    <text evidence="1">The sequence shown here is derived from an EMBL/GenBank/DDBJ whole genome shotgun (WGS) entry which is preliminary data.</text>
</comment>
<dbReference type="Proteomes" id="UP000494211">
    <property type="component" value="Unassembled WGS sequence"/>
</dbReference>
<evidence type="ECO:0000313" key="2">
    <source>
        <dbReference type="Proteomes" id="UP000494211"/>
    </source>
</evidence>
<sequence length="41" mass="4398">MNPEDAMVPCGIGHICKDLCRIISQRPLLIQGPIGVIIADP</sequence>
<accession>A0ABY6Y8H7</accession>
<proteinExistence type="predicted"/>
<reference evidence="1 2" key="1">
    <citation type="submission" date="2019-10" db="EMBL/GenBank/DDBJ databases">
        <authorList>
            <consortium name="Melissa Lawson"/>
            <person name="O'neill I."/>
        </authorList>
    </citation>
    <scope>NUCLEOTIDE SEQUENCE [LARGE SCALE GENOMIC DNA]</scope>
    <source>
        <strain evidence="1">LH_658</strain>
    </source>
</reference>
<gene>
    <name evidence="1" type="ORF">BIFLH658_00168</name>
</gene>
<evidence type="ECO:0000313" key="1">
    <source>
        <dbReference type="EMBL" id="VWQ12031.1"/>
    </source>
</evidence>
<name>A0ABY6Y8H7_BIFPS</name>
<protein>
    <submittedName>
        <fullName evidence="1">Uncharacterized protein</fullName>
    </submittedName>
</protein>
<dbReference type="RefSeq" id="WP_290368088.1">
    <property type="nucleotide sequence ID" value="NZ_CAJYBY010000001.1"/>
</dbReference>
<organism evidence="1 2">
    <name type="scientific">Bifidobacterium pseudocatenulatum</name>
    <dbReference type="NCBI Taxonomy" id="28026"/>
    <lineage>
        <taxon>Bacteria</taxon>
        <taxon>Bacillati</taxon>
        <taxon>Actinomycetota</taxon>
        <taxon>Actinomycetes</taxon>
        <taxon>Bifidobacteriales</taxon>
        <taxon>Bifidobacteriaceae</taxon>
        <taxon>Bifidobacterium</taxon>
    </lineage>
</organism>